<feature type="chain" id="PRO_5041960275" evidence="1">
    <location>
        <begin position="23"/>
        <end position="61"/>
    </location>
</feature>
<evidence type="ECO:0000313" key="2">
    <source>
        <dbReference type="EMBL" id="WDE02885.1"/>
    </source>
</evidence>
<organism evidence="2 3">
    <name type="scientific">Thalassomonas viridans</name>
    <dbReference type="NCBI Taxonomy" id="137584"/>
    <lineage>
        <taxon>Bacteria</taxon>
        <taxon>Pseudomonadati</taxon>
        <taxon>Pseudomonadota</taxon>
        <taxon>Gammaproteobacteria</taxon>
        <taxon>Alteromonadales</taxon>
        <taxon>Colwelliaceae</taxon>
        <taxon>Thalassomonas</taxon>
    </lineage>
</organism>
<reference evidence="2 3" key="1">
    <citation type="journal article" date="2015" name="Genome Announc.">
        <title>Draft Genome Sequences of Marine Isolates of Thalassomonas viridans and Thalassomonas actiniarum.</title>
        <authorList>
            <person name="Olonade I."/>
            <person name="van Zyl L.J."/>
            <person name="Trindade M."/>
        </authorList>
    </citation>
    <scope>NUCLEOTIDE SEQUENCE [LARGE SCALE GENOMIC DNA]</scope>
    <source>
        <strain evidence="2 3">XOM25</strain>
    </source>
</reference>
<accession>A0AAE9YYR3</accession>
<gene>
    <name evidence="2" type="ORF">SG34_015685</name>
</gene>
<evidence type="ECO:0000256" key="1">
    <source>
        <dbReference type="SAM" id="SignalP"/>
    </source>
</evidence>
<sequence length="61" mass="6623">MKKLLTAGLLTASSLVASQAYAATMECYVDTPAWDNYTPNSCFAMVWGANKATAVFRVQEN</sequence>
<name>A0AAE9YYR3_9GAMM</name>
<dbReference type="Proteomes" id="UP000032352">
    <property type="component" value="Chromosome"/>
</dbReference>
<keyword evidence="3" id="KW-1185">Reference proteome</keyword>
<reference evidence="2 3" key="2">
    <citation type="journal article" date="2022" name="Mar. Drugs">
        <title>Bioassay-Guided Fractionation Leads to the Detection of Cholic Acid Generated by the Rare Thalassomonas sp.</title>
        <authorList>
            <person name="Pheiffer F."/>
            <person name="Schneider Y.K."/>
            <person name="Hansen E.H."/>
            <person name="Andersen J.H."/>
            <person name="Isaksson J."/>
            <person name="Busche T."/>
            <person name="R C."/>
            <person name="Kalinowski J."/>
            <person name="Zyl L.V."/>
            <person name="Trindade M."/>
        </authorList>
    </citation>
    <scope>NUCLEOTIDE SEQUENCE [LARGE SCALE GENOMIC DNA]</scope>
    <source>
        <strain evidence="2 3">XOM25</strain>
    </source>
</reference>
<dbReference type="KEGG" id="tvd:SG34_015685"/>
<dbReference type="RefSeq" id="WP_053046908.1">
    <property type="nucleotide sequence ID" value="NZ_CP059733.1"/>
</dbReference>
<keyword evidence="1" id="KW-0732">Signal</keyword>
<proteinExistence type="predicted"/>
<feature type="signal peptide" evidence="1">
    <location>
        <begin position="1"/>
        <end position="22"/>
    </location>
</feature>
<dbReference type="AlphaFoldDB" id="A0AAE9YYR3"/>
<evidence type="ECO:0000313" key="3">
    <source>
        <dbReference type="Proteomes" id="UP000032352"/>
    </source>
</evidence>
<protein>
    <submittedName>
        <fullName evidence="2">Uncharacterized protein</fullName>
    </submittedName>
</protein>
<dbReference type="EMBL" id="CP059733">
    <property type="protein sequence ID" value="WDE02885.1"/>
    <property type="molecule type" value="Genomic_DNA"/>
</dbReference>